<proteinExistence type="predicted"/>
<dbReference type="Proteomes" id="UP000482960">
    <property type="component" value="Unassembled WGS sequence"/>
</dbReference>
<dbReference type="GO" id="GO:0071949">
    <property type="term" value="F:FAD binding"/>
    <property type="evidence" value="ECO:0007669"/>
    <property type="project" value="InterPro"/>
</dbReference>
<accession>A0A6V8KTI1</accession>
<dbReference type="Pfam" id="PF01494">
    <property type="entry name" value="FAD_binding_3"/>
    <property type="match status" value="1"/>
</dbReference>
<dbReference type="PANTHER" id="PTHR42685">
    <property type="entry name" value="GERANYLGERANYL DIPHOSPHATE REDUCTASE"/>
    <property type="match status" value="1"/>
</dbReference>
<dbReference type="Gene3D" id="3.50.50.60">
    <property type="entry name" value="FAD/NAD(P)-binding domain"/>
    <property type="match status" value="1"/>
</dbReference>
<evidence type="ECO:0000313" key="2">
    <source>
        <dbReference type="EMBL" id="GFJ88423.1"/>
    </source>
</evidence>
<dbReference type="AlphaFoldDB" id="A0A6V8KTI1"/>
<dbReference type="RefSeq" id="WP_173075737.1">
    <property type="nucleotide sequence ID" value="NZ_BAABJB010000027.1"/>
</dbReference>
<organism evidence="2 3">
    <name type="scientific">Phytohabitans rumicis</name>
    <dbReference type="NCBI Taxonomy" id="1076125"/>
    <lineage>
        <taxon>Bacteria</taxon>
        <taxon>Bacillati</taxon>
        <taxon>Actinomycetota</taxon>
        <taxon>Actinomycetes</taxon>
        <taxon>Micromonosporales</taxon>
        <taxon>Micromonosporaceae</taxon>
    </lineage>
</organism>
<protein>
    <submittedName>
        <fullName evidence="2">FAD-dependent oxidoreductase</fullName>
    </submittedName>
</protein>
<dbReference type="PANTHER" id="PTHR42685:SF22">
    <property type="entry name" value="CONDITIONED MEDIUM FACTOR RECEPTOR 1"/>
    <property type="match status" value="1"/>
</dbReference>
<dbReference type="SUPFAM" id="SSF51905">
    <property type="entry name" value="FAD/NAD(P)-binding domain"/>
    <property type="match status" value="1"/>
</dbReference>
<evidence type="ECO:0000313" key="3">
    <source>
        <dbReference type="Proteomes" id="UP000482960"/>
    </source>
</evidence>
<name>A0A6V8KTI1_9ACTN</name>
<feature type="domain" description="FAD-binding" evidence="1">
    <location>
        <begin position="3"/>
        <end position="318"/>
    </location>
</feature>
<dbReference type="InterPro" id="IPR036188">
    <property type="entry name" value="FAD/NAD-bd_sf"/>
</dbReference>
<reference evidence="2 3" key="1">
    <citation type="submission" date="2020-03" db="EMBL/GenBank/DDBJ databases">
        <title>Whole genome shotgun sequence of Phytohabitans rumicis NBRC 108638.</title>
        <authorList>
            <person name="Komaki H."/>
            <person name="Tamura T."/>
        </authorList>
    </citation>
    <scope>NUCLEOTIDE SEQUENCE [LARGE SCALE GENOMIC DNA]</scope>
    <source>
        <strain evidence="2 3">NBRC 108638</strain>
    </source>
</reference>
<dbReference type="InterPro" id="IPR002938">
    <property type="entry name" value="FAD-bd"/>
</dbReference>
<dbReference type="EMBL" id="BLPG01000001">
    <property type="protein sequence ID" value="GFJ88423.1"/>
    <property type="molecule type" value="Genomic_DNA"/>
</dbReference>
<reference evidence="2 3" key="2">
    <citation type="submission" date="2020-03" db="EMBL/GenBank/DDBJ databases">
        <authorList>
            <person name="Ichikawa N."/>
            <person name="Kimura A."/>
            <person name="Kitahashi Y."/>
            <person name="Uohara A."/>
        </authorList>
    </citation>
    <scope>NUCLEOTIDE SEQUENCE [LARGE SCALE GENOMIC DNA]</scope>
    <source>
        <strain evidence="2 3">NBRC 108638</strain>
    </source>
</reference>
<comment type="caution">
    <text evidence="2">The sequence shown here is derived from an EMBL/GenBank/DDBJ whole genome shotgun (WGS) entry which is preliminary data.</text>
</comment>
<dbReference type="PRINTS" id="PR00420">
    <property type="entry name" value="RNGMNOXGNASE"/>
</dbReference>
<evidence type="ECO:0000259" key="1">
    <source>
        <dbReference type="Pfam" id="PF01494"/>
    </source>
</evidence>
<gene>
    <name evidence="2" type="ORF">Prum_020650</name>
</gene>
<keyword evidence="3" id="KW-1185">Reference proteome</keyword>
<sequence>MAYDVIVVGARCAGSPTAMLLARQGYRVLVVDRSTFPSDTVSTHLIHPPGVAALRRWGLLDRLVATGCPPIDTYVLDFGPFALVGAPGTEESPVAYAPRRTVLDKLLVDAAAEAGAEVREGFVVDELLTDGDRVTGIRGHALGGGEPVTEHARVVVGADGLRSVVAGSVRLDQYHEKPKLLCGYYTYWSGLPMDGRFETYVRPDRGLAAWPTNDDLTLVVAGWPYAEFEANKTDIEGNYLKAIATAPEFAARVDAATRAERFAGMAVPNFFRKPYGPGWALVGDAGYNKDFITAMGIQDAFRDAELCVTALDDSFSGRRPYDVAMSGYQAARDGQVLPMYEFTCELATLEPPPPDLVQLLSAINGNQPAMDEFARMNAGVLSPADFFAPEHIDQMMTTNLPRA</sequence>
<dbReference type="InterPro" id="IPR050407">
    <property type="entry name" value="Geranylgeranyl_reductase"/>
</dbReference>